<dbReference type="PANTHER" id="PTHR12960">
    <property type="entry name" value="GLE-1-RELATED"/>
    <property type="match status" value="1"/>
</dbReference>
<feature type="region of interest" description="Disordered" evidence="17">
    <location>
        <begin position="1"/>
        <end position="31"/>
    </location>
</feature>
<evidence type="ECO:0000256" key="16">
    <source>
        <dbReference type="ARBA" id="ARBA00075681"/>
    </source>
</evidence>
<dbReference type="EMBL" id="KV454426">
    <property type="protein sequence ID" value="ODQ82252.1"/>
    <property type="molecule type" value="Genomic_DNA"/>
</dbReference>
<keyword evidence="5" id="KW-0813">Transport</keyword>
<evidence type="ECO:0000256" key="9">
    <source>
        <dbReference type="ARBA" id="ARBA00023054"/>
    </source>
</evidence>
<gene>
    <name evidence="18" type="ORF">BABINDRAFT_23277</name>
</gene>
<keyword evidence="8" id="KW-0811">Translocation</keyword>
<keyword evidence="12" id="KW-0539">Nucleus</keyword>
<keyword evidence="9" id="KW-0175">Coiled coil</keyword>
<dbReference type="FunFam" id="1.25.40.510:FF:000003">
    <property type="entry name" value="Nucleoporin GLE1"/>
    <property type="match status" value="1"/>
</dbReference>
<evidence type="ECO:0000256" key="4">
    <source>
        <dbReference type="ARBA" id="ARBA00011056"/>
    </source>
</evidence>
<evidence type="ECO:0000256" key="11">
    <source>
        <dbReference type="ARBA" id="ARBA00023136"/>
    </source>
</evidence>
<evidence type="ECO:0000256" key="13">
    <source>
        <dbReference type="ARBA" id="ARBA00026227"/>
    </source>
</evidence>
<dbReference type="Pfam" id="PF07817">
    <property type="entry name" value="GLE1"/>
    <property type="match status" value="1"/>
</dbReference>
<keyword evidence="7" id="KW-0653">Protein transport</keyword>
<evidence type="ECO:0000256" key="15">
    <source>
        <dbReference type="ARBA" id="ARBA00075092"/>
    </source>
</evidence>
<feature type="non-terminal residue" evidence="18">
    <location>
        <position position="384"/>
    </location>
</feature>
<keyword evidence="6" id="KW-0509">mRNA transport</keyword>
<dbReference type="Gene3D" id="1.25.40.510">
    <property type="entry name" value="GLE1-like"/>
    <property type="match status" value="1"/>
</dbReference>
<dbReference type="AlphaFoldDB" id="A0A1E3QYU1"/>
<evidence type="ECO:0000256" key="3">
    <source>
        <dbReference type="ARBA" id="ARBA00004620"/>
    </source>
</evidence>
<keyword evidence="10" id="KW-0906">Nuclear pore complex</keyword>
<dbReference type="GO" id="GO:0005737">
    <property type="term" value="C:cytoplasm"/>
    <property type="evidence" value="ECO:0007669"/>
    <property type="project" value="UniProtKB-ARBA"/>
</dbReference>
<dbReference type="Proteomes" id="UP000094336">
    <property type="component" value="Unassembled WGS sequence"/>
</dbReference>
<evidence type="ECO:0000256" key="6">
    <source>
        <dbReference type="ARBA" id="ARBA00022816"/>
    </source>
</evidence>
<evidence type="ECO:0000256" key="7">
    <source>
        <dbReference type="ARBA" id="ARBA00022927"/>
    </source>
</evidence>
<dbReference type="PANTHER" id="PTHR12960:SF0">
    <property type="entry name" value="MRNA EXPORT FACTOR GLE1"/>
    <property type="match status" value="1"/>
</dbReference>
<evidence type="ECO:0000256" key="10">
    <source>
        <dbReference type="ARBA" id="ARBA00023132"/>
    </source>
</evidence>
<evidence type="ECO:0000313" key="19">
    <source>
        <dbReference type="Proteomes" id="UP000094336"/>
    </source>
</evidence>
<sequence>KEEKQRHLEEAARKKREEEEREKKEEEERQKKLAIEVKQREAEAKLKAQKDKEEAEAKAKADATAKAKQAAEKIKEAAIAEAEAKKTGKGITNFTMVEKDFLAYKKTIAEIKLDIVEPLLANKELKSACYKLRRQINPKFGQLNNSLTQLAAITEVVTTAVSQAKQANELAFKWILNYIAKAIVVQAGTEVVTAPDRAVPLSKLALNLTVMFPELRHYLLARFVKKCPLVIGYTCAVDTEEGRLRMAWKRSSAGKWEEETQYNERIGGIFTVFAVLTRLQLQPNQPQGVFPYPMALGWTMMARILNMPADLLANVHYLAASNWWDAAAEEFLKAYGRQGQKLLQLMWDEWTLRAREREFAGAARLRIVGEAWANSGRVESFKPM</sequence>
<protein>
    <recommendedName>
        <fullName evidence="13">mRNA export factor GLE1</fullName>
    </recommendedName>
    <alternativeName>
        <fullName evidence="15">Nuclear pore protein GLE1</fullName>
    </alternativeName>
    <alternativeName>
        <fullName evidence="14">Nucleoporin GLE1</fullName>
    </alternativeName>
    <alternativeName>
        <fullName evidence="16">RNA export factor GLE1</fullName>
    </alternativeName>
</protein>
<dbReference type="OrthoDB" id="420884at2759"/>
<evidence type="ECO:0000256" key="1">
    <source>
        <dbReference type="ARBA" id="ARBA00004335"/>
    </source>
</evidence>
<evidence type="ECO:0000256" key="17">
    <source>
        <dbReference type="SAM" id="MobiDB-lite"/>
    </source>
</evidence>
<dbReference type="GO" id="GO:0000822">
    <property type="term" value="F:inositol hexakisphosphate binding"/>
    <property type="evidence" value="ECO:0007669"/>
    <property type="project" value="TreeGrafter"/>
</dbReference>
<dbReference type="GO" id="GO:0044614">
    <property type="term" value="C:nuclear pore cytoplasmic filaments"/>
    <property type="evidence" value="ECO:0007669"/>
    <property type="project" value="TreeGrafter"/>
</dbReference>
<dbReference type="GeneID" id="30149159"/>
<reference evidence="19" key="1">
    <citation type="submission" date="2016-05" db="EMBL/GenBank/DDBJ databases">
        <title>Comparative genomics of biotechnologically important yeasts.</title>
        <authorList>
            <consortium name="DOE Joint Genome Institute"/>
            <person name="Riley R."/>
            <person name="Haridas S."/>
            <person name="Wolfe K.H."/>
            <person name="Lopes M.R."/>
            <person name="Hittinger C.T."/>
            <person name="Goker M."/>
            <person name="Salamov A."/>
            <person name="Wisecaver J."/>
            <person name="Long T.M."/>
            <person name="Aerts A.L."/>
            <person name="Barry K."/>
            <person name="Choi C."/>
            <person name="Clum A."/>
            <person name="Coughlan A.Y."/>
            <person name="Deshpande S."/>
            <person name="Douglass A.P."/>
            <person name="Hanson S.J."/>
            <person name="Klenk H.-P."/>
            <person name="Labutti K."/>
            <person name="Lapidus A."/>
            <person name="Lindquist E."/>
            <person name="Lipzen A."/>
            <person name="Meier-Kolthoff J.P."/>
            <person name="Ohm R.A."/>
            <person name="Otillar R.P."/>
            <person name="Pangilinan J."/>
            <person name="Peng Y."/>
            <person name="Rokas A."/>
            <person name="Rosa C.A."/>
            <person name="Scheuner C."/>
            <person name="Sibirny A.A."/>
            <person name="Slot J.C."/>
            <person name="Stielow J.B."/>
            <person name="Sun H."/>
            <person name="Kurtzman C.P."/>
            <person name="Blackwell M."/>
            <person name="Grigoriev I.V."/>
            <person name="Jeffries T.W."/>
        </authorList>
    </citation>
    <scope>NUCLEOTIDE SEQUENCE [LARGE SCALE GENOMIC DNA]</scope>
    <source>
        <strain evidence="19">NRRL Y-12698</strain>
    </source>
</reference>
<dbReference type="GO" id="GO:0005543">
    <property type="term" value="F:phospholipid binding"/>
    <property type="evidence" value="ECO:0007669"/>
    <property type="project" value="TreeGrafter"/>
</dbReference>
<proteinExistence type="inferred from homology"/>
<dbReference type="GO" id="GO:0016973">
    <property type="term" value="P:poly(A)+ mRNA export from nucleus"/>
    <property type="evidence" value="ECO:0007669"/>
    <property type="project" value="InterPro"/>
</dbReference>
<comment type="similarity">
    <text evidence="4">Belongs to the GLE1 family.</text>
</comment>
<evidence type="ECO:0000256" key="2">
    <source>
        <dbReference type="ARBA" id="ARBA00004567"/>
    </source>
</evidence>
<evidence type="ECO:0000256" key="12">
    <source>
        <dbReference type="ARBA" id="ARBA00023242"/>
    </source>
</evidence>
<evidence type="ECO:0000256" key="14">
    <source>
        <dbReference type="ARBA" id="ARBA00029983"/>
    </source>
</evidence>
<accession>A0A1E3QYU1</accession>
<dbReference type="GO" id="GO:0031369">
    <property type="term" value="F:translation initiation factor binding"/>
    <property type="evidence" value="ECO:0007669"/>
    <property type="project" value="TreeGrafter"/>
</dbReference>
<keyword evidence="11" id="KW-0472">Membrane</keyword>
<dbReference type="GO" id="GO:0015031">
    <property type="term" value="P:protein transport"/>
    <property type="evidence" value="ECO:0007669"/>
    <property type="project" value="UniProtKB-KW"/>
</dbReference>
<evidence type="ECO:0000256" key="5">
    <source>
        <dbReference type="ARBA" id="ARBA00022448"/>
    </source>
</evidence>
<dbReference type="InterPro" id="IPR038506">
    <property type="entry name" value="GLE1-like_sf"/>
</dbReference>
<dbReference type="RefSeq" id="XP_018987580.1">
    <property type="nucleotide sequence ID" value="XM_019131306.1"/>
</dbReference>
<dbReference type="STRING" id="984486.A0A1E3QYU1"/>
<dbReference type="InterPro" id="IPR012476">
    <property type="entry name" value="GLE1"/>
</dbReference>
<feature type="non-terminal residue" evidence="18">
    <location>
        <position position="1"/>
    </location>
</feature>
<name>A0A1E3QYU1_9ASCO</name>
<evidence type="ECO:0000256" key="8">
    <source>
        <dbReference type="ARBA" id="ARBA00023010"/>
    </source>
</evidence>
<comment type="subcellular location">
    <subcellularLocation>
        <location evidence="1">Nucleus membrane</location>
        <topology evidence="1">Peripheral membrane protein</topology>
        <orientation evidence="1">Cytoplasmic side</orientation>
    </subcellularLocation>
    <subcellularLocation>
        <location evidence="3">Nucleus membrane</location>
        <topology evidence="3">Peripheral membrane protein</topology>
        <orientation evidence="3">Nucleoplasmic side</orientation>
    </subcellularLocation>
    <subcellularLocation>
        <location evidence="2">Nucleus</location>
        <location evidence="2">Nuclear pore complex</location>
    </subcellularLocation>
</comment>
<dbReference type="GO" id="GO:0031965">
    <property type="term" value="C:nuclear membrane"/>
    <property type="evidence" value="ECO:0007669"/>
    <property type="project" value="UniProtKB-SubCell"/>
</dbReference>
<organism evidence="18 19">
    <name type="scientific">Babjeviella inositovora NRRL Y-12698</name>
    <dbReference type="NCBI Taxonomy" id="984486"/>
    <lineage>
        <taxon>Eukaryota</taxon>
        <taxon>Fungi</taxon>
        <taxon>Dikarya</taxon>
        <taxon>Ascomycota</taxon>
        <taxon>Saccharomycotina</taxon>
        <taxon>Pichiomycetes</taxon>
        <taxon>Serinales incertae sedis</taxon>
        <taxon>Babjeviella</taxon>
    </lineage>
</organism>
<keyword evidence="19" id="KW-1185">Reference proteome</keyword>
<evidence type="ECO:0000313" key="18">
    <source>
        <dbReference type="EMBL" id="ODQ82252.1"/>
    </source>
</evidence>